<name>A0AAD8BFV2_BIOPF</name>
<protein>
    <submittedName>
        <fullName evidence="1">Uncharacterized protein</fullName>
    </submittedName>
</protein>
<reference evidence="1" key="2">
    <citation type="submission" date="2023-04" db="EMBL/GenBank/DDBJ databases">
        <authorList>
            <person name="Bu L."/>
            <person name="Lu L."/>
            <person name="Laidemitt M.R."/>
            <person name="Zhang S.M."/>
            <person name="Mutuku M."/>
            <person name="Mkoji G."/>
            <person name="Steinauer M."/>
            <person name="Loker E.S."/>
        </authorList>
    </citation>
    <scope>NUCLEOTIDE SEQUENCE</scope>
    <source>
        <strain evidence="1">KasaAsao</strain>
        <tissue evidence="1">Whole Snail</tissue>
    </source>
</reference>
<dbReference type="AlphaFoldDB" id="A0AAD8BFV2"/>
<dbReference type="Gene3D" id="1.10.1380.10">
    <property type="entry name" value="Neutral endopeptidase , domain2"/>
    <property type="match status" value="1"/>
</dbReference>
<feature type="non-terminal residue" evidence="1">
    <location>
        <position position="76"/>
    </location>
</feature>
<reference evidence="1" key="1">
    <citation type="journal article" date="2023" name="PLoS Negl. Trop. Dis.">
        <title>A genome sequence for Biomphalaria pfeifferi, the major vector snail for the human-infecting parasite Schistosoma mansoni.</title>
        <authorList>
            <person name="Bu L."/>
            <person name="Lu L."/>
            <person name="Laidemitt M.R."/>
            <person name="Zhang S.M."/>
            <person name="Mutuku M."/>
            <person name="Mkoji G."/>
            <person name="Steinauer M."/>
            <person name="Loker E.S."/>
        </authorList>
    </citation>
    <scope>NUCLEOTIDE SEQUENCE</scope>
    <source>
        <strain evidence="1">KasaAsao</strain>
    </source>
</reference>
<keyword evidence="2" id="KW-1185">Reference proteome</keyword>
<dbReference type="Proteomes" id="UP001233172">
    <property type="component" value="Unassembled WGS sequence"/>
</dbReference>
<dbReference type="InterPro" id="IPR042089">
    <property type="entry name" value="Peptidase_M13_dom_2"/>
</dbReference>
<sequence>IEDQVQDNKVQDSSTSKLLAINISTLNNNFTFVNWTELFESLKSGIDLSYDSTVLVSSDHLMYLKKVNAIMPRTRK</sequence>
<comment type="caution">
    <text evidence="1">The sequence shown here is derived from an EMBL/GenBank/DDBJ whole genome shotgun (WGS) entry which is preliminary data.</text>
</comment>
<evidence type="ECO:0000313" key="2">
    <source>
        <dbReference type="Proteomes" id="UP001233172"/>
    </source>
</evidence>
<dbReference type="EMBL" id="JASAOG010000092">
    <property type="protein sequence ID" value="KAK0052710.1"/>
    <property type="molecule type" value="Genomic_DNA"/>
</dbReference>
<accession>A0AAD8BFV2</accession>
<feature type="non-terminal residue" evidence="1">
    <location>
        <position position="1"/>
    </location>
</feature>
<organism evidence="1 2">
    <name type="scientific">Biomphalaria pfeifferi</name>
    <name type="common">Bloodfluke planorb</name>
    <name type="synonym">Freshwater snail</name>
    <dbReference type="NCBI Taxonomy" id="112525"/>
    <lineage>
        <taxon>Eukaryota</taxon>
        <taxon>Metazoa</taxon>
        <taxon>Spiralia</taxon>
        <taxon>Lophotrochozoa</taxon>
        <taxon>Mollusca</taxon>
        <taxon>Gastropoda</taxon>
        <taxon>Heterobranchia</taxon>
        <taxon>Euthyneura</taxon>
        <taxon>Panpulmonata</taxon>
        <taxon>Hygrophila</taxon>
        <taxon>Lymnaeoidea</taxon>
        <taxon>Planorbidae</taxon>
        <taxon>Biomphalaria</taxon>
    </lineage>
</organism>
<proteinExistence type="predicted"/>
<evidence type="ECO:0000313" key="1">
    <source>
        <dbReference type="EMBL" id="KAK0052710.1"/>
    </source>
</evidence>
<gene>
    <name evidence="1" type="ORF">Bpfe_017826</name>
</gene>